<dbReference type="AlphaFoldDB" id="A0AA96V3Y1"/>
<accession>A0AA96V3Y1</accession>
<dbReference type="Proteomes" id="UP001303587">
    <property type="component" value="Chromosome"/>
</dbReference>
<reference evidence="1 2" key="1">
    <citation type="submission" date="2023-07" db="EMBL/GenBank/DDBJ databases">
        <title>Closed genoem sequence of Methanosarcinaceae archaeon Ac7.</title>
        <authorList>
            <person name="Poehlein A."/>
            <person name="Protasov E."/>
            <person name="Platt K."/>
            <person name="Reeh H."/>
            <person name="Daniel R."/>
            <person name="Brune A."/>
        </authorList>
    </citation>
    <scope>NUCLEOTIDE SEQUENCE [LARGE SCALE GENOMIC DNA]</scope>
    <source>
        <strain evidence="1 2">Ac7</strain>
    </source>
</reference>
<keyword evidence="2" id="KW-1185">Reference proteome</keyword>
<evidence type="ECO:0000313" key="2">
    <source>
        <dbReference type="Proteomes" id="UP001303587"/>
    </source>
</evidence>
<evidence type="ECO:0000313" key="1">
    <source>
        <dbReference type="EMBL" id="WNY25495.1"/>
    </source>
</evidence>
<gene>
    <name evidence="1" type="ORF">MsAc7_10470</name>
</gene>
<sequence>MKTNFKILVIGVFLIGISLLGLGLLSNFPLANGDSVFSTTSNASVPYYTYEELNEKSDLIVYGTIIEISDPKWSTVDGEQPKGVYKEKGVTEKGEECVYYYFNLQPDERIYTDMTFLVEECYKGDVVKSEKIIIRSFGGIIGEFKMNDVEHLNPEDFKKGDKILLYLREDTGTIKDIGPTHYVILTPRGKLSLNGEILINADGEKISLDEVRIN</sequence>
<proteinExistence type="predicted"/>
<name>A0AA96V3Y1_9EURY</name>
<organism evidence="1 2">
    <name type="scientific">Methanolapillus millepedarum</name>
    <dbReference type="NCBI Taxonomy" id="3028296"/>
    <lineage>
        <taxon>Archaea</taxon>
        <taxon>Methanobacteriati</taxon>
        <taxon>Methanobacteriota</taxon>
        <taxon>Stenosarchaea group</taxon>
        <taxon>Methanomicrobia</taxon>
        <taxon>Methanosarcinales</taxon>
        <taxon>Methanosarcinaceae</taxon>
        <taxon>Methanolapillus</taxon>
    </lineage>
</organism>
<protein>
    <submittedName>
        <fullName evidence="1">Uncharacterized protein</fullName>
    </submittedName>
</protein>
<dbReference type="EMBL" id="CP131060">
    <property type="protein sequence ID" value="WNY25495.1"/>
    <property type="molecule type" value="Genomic_DNA"/>
</dbReference>